<dbReference type="InterPro" id="IPR016159">
    <property type="entry name" value="Cullin_repeat-like_dom_sf"/>
</dbReference>
<dbReference type="Proteomes" id="UP001355207">
    <property type="component" value="Chromosome 8"/>
</dbReference>
<evidence type="ECO:0000256" key="12">
    <source>
        <dbReference type="SAM" id="Coils"/>
    </source>
</evidence>
<feature type="compositionally biased region" description="Polar residues" evidence="13">
    <location>
        <begin position="824"/>
        <end position="839"/>
    </location>
</feature>
<evidence type="ECO:0000313" key="15">
    <source>
        <dbReference type="EMBL" id="WWC91120.1"/>
    </source>
</evidence>
<evidence type="ECO:0000256" key="2">
    <source>
        <dbReference type="ARBA" id="ARBA00007210"/>
    </source>
</evidence>
<evidence type="ECO:0000256" key="3">
    <source>
        <dbReference type="ARBA" id="ARBA00021269"/>
    </source>
</evidence>
<feature type="compositionally biased region" description="Low complexity" evidence="13">
    <location>
        <begin position="739"/>
        <end position="752"/>
    </location>
</feature>
<dbReference type="GeneID" id="91096731"/>
<feature type="region of interest" description="Disordered" evidence="13">
    <location>
        <begin position="1"/>
        <end position="86"/>
    </location>
</feature>
<dbReference type="FunFam" id="2.30.29.30:FF:000264">
    <property type="entry name" value="Potential exocyst complex component Exo84"/>
    <property type="match status" value="1"/>
</dbReference>
<dbReference type="Gene3D" id="1.20.58.1210">
    <property type="entry name" value="Exo84p, N-terminal helical domain"/>
    <property type="match status" value="1"/>
</dbReference>
<dbReference type="InterPro" id="IPR042561">
    <property type="entry name" value="Exo84_C_1"/>
</dbReference>
<feature type="compositionally biased region" description="Basic and acidic residues" evidence="13">
    <location>
        <begin position="442"/>
        <end position="465"/>
    </location>
</feature>
<evidence type="ECO:0000256" key="9">
    <source>
        <dbReference type="ARBA" id="ARBA00057052"/>
    </source>
</evidence>
<dbReference type="Pfam" id="PF08700">
    <property type="entry name" value="VPS51_Exo84_N"/>
    <property type="match status" value="1"/>
</dbReference>
<dbReference type="GO" id="GO:0006887">
    <property type="term" value="P:exocytosis"/>
    <property type="evidence" value="ECO:0007669"/>
    <property type="project" value="UniProtKB-KW"/>
</dbReference>
<feature type="region of interest" description="Disordered" evidence="13">
    <location>
        <begin position="442"/>
        <end position="481"/>
    </location>
</feature>
<feature type="compositionally biased region" description="Polar residues" evidence="13">
    <location>
        <begin position="723"/>
        <end position="738"/>
    </location>
</feature>
<proteinExistence type="inferred from homology"/>
<evidence type="ECO:0000256" key="6">
    <source>
        <dbReference type="ARBA" id="ARBA00022927"/>
    </source>
</evidence>
<dbReference type="InterPro" id="IPR033961">
    <property type="entry name" value="Exo84"/>
</dbReference>
<dbReference type="AlphaFoldDB" id="A0AAX4K0F4"/>
<keyword evidence="4" id="KW-0813">Transport</keyword>
<reference evidence="15 16" key="1">
    <citation type="submission" date="2024-01" db="EMBL/GenBank/DDBJ databases">
        <title>Comparative genomics of Cryptococcus and Kwoniella reveals pathogenesis evolution and contrasting modes of karyotype evolution via chromosome fusion or intercentromeric recombination.</title>
        <authorList>
            <person name="Coelho M.A."/>
            <person name="David-Palma M."/>
            <person name="Shea T."/>
            <person name="Bowers K."/>
            <person name="McGinley-Smith S."/>
            <person name="Mohammad A.W."/>
            <person name="Gnirke A."/>
            <person name="Yurkov A.M."/>
            <person name="Nowrousian M."/>
            <person name="Sun S."/>
            <person name="Cuomo C.A."/>
            <person name="Heitman J."/>
        </authorList>
    </citation>
    <scope>NUCLEOTIDE SEQUENCE [LARGE SCALE GENOMIC DNA]</scope>
    <source>
        <strain evidence="15 16">CBS 6074</strain>
    </source>
</reference>
<protein>
    <recommendedName>
        <fullName evidence="3">Exocyst complex component EXO84</fullName>
    </recommendedName>
    <alternativeName>
        <fullName evidence="11">Exocyst complex component exo84</fullName>
    </alternativeName>
</protein>
<evidence type="ECO:0000256" key="11">
    <source>
        <dbReference type="ARBA" id="ARBA00071741"/>
    </source>
</evidence>
<dbReference type="Pfam" id="PF25345">
    <property type="entry name" value="PH_EXO84"/>
    <property type="match status" value="1"/>
</dbReference>
<gene>
    <name evidence="15" type="ORF">L201_006061</name>
</gene>
<dbReference type="Pfam" id="PF16528">
    <property type="entry name" value="Exo84_C"/>
    <property type="match status" value="1"/>
</dbReference>
<feature type="domain" description="Exocyst component Exo84 C-terminal" evidence="14">
    <location>
        <begin position="500"/>
        <end position="703"/>
    </location>
</feature>
<comment type="function">
    <text evidence="9">Involved in the secretory pathway as part of the exocyst complex which tethers secretory vesicles to the sites of exocytosis. Plays a role in both the assembly of the exocyst and the polarization of this complex to specific sites of the plasma membrane for exocytosis. Also involved in assembly of the spliceosome.</text>
</comment>
<keyword evidence="5" id="KW-0268">Exocytosis</keyword>
<dbReference type="InterPro" id="IPR011993">
    <property type="entry name" value="PH-like_dom_sf"/>
</dbReference>
<evidence type="ECO:0000256" key="4">
    <source>
        <dbReference type="ARBA" id="ARBA00022448"/>
    </source>
</evidence>
<evidence type="ECO:0000256" key="8">
    <source>
        <dbReference type="ARBA" id="ARBA00023329"/>
    </source>
</evidence>
<dbReference type="GO" id="GO:0000145">
    <property type="term" value="C:exocyst"/>
    <property type="evidence" value="ECO:0007669"/>
    <property type="project" value="InterPro"/>
</dbReference>
<sequence length="863" mass="96125">MASLRRPSAAIQKGQGNHGLIQSGPRPPLPSDHEKKRDARKSTVGDKIRKRMSMRYMGTDQLPSEPIPPIPIPGRGAGVAGGDFLDSDPYGGADFTPLPDDAETGETYFNQFGSPEFKQSGFGQGGPSTSPEKSLHIENNRAGFGSGARLALNNEEGIRRRGAEDLTREEEFDLNELDKDDFNLNDYLRRTLTGADDEEKKRFKAALMREKQNNKKELQKNVFRHYAEFVTISKEISTLENDMLDLKELLGQWKDLPQLMGMEDTLAPTLDKSGNVERRRTQRNSVMDLQNLYKSQLTQLWSTVEGSQKYLPLVPGRHLVFETHNFIELNAATYKAKQNVSMFLLNDLLLIAGRRRMKSANTPTLSNGSNGDSLDKERERGRMVAERCWVLADLVVVDVKDSGDLTNALKIRRGKEVCVYRTSKPEDKKALLAAFRQVSQELGEKKRKESEKEQERRKSMWHGDKPGGPSNSAPALPGMMSPGRPLSMIGMSMADSKDLRWIDEYGDELTMAIARRDWEESVRLVERGQDLQKTVSSNQSASTLLSTKLDQLRPTLINQILHDLSCSQIIRKSQTSILVSFLNRLNCSDLARNTFLKSRKDLMLRRIRSIKCEGDISIYISELAVVCFTIIRHTSDWFMNAFKENRMASGFITWAKEQIETFADMFRRQVYAPNVEQTVADECIRVTASHNRKLLRDVGLDFTYLLSTLLQPDPSALSPHPIFNTSGSLNPPATTTANQSSSPQPQSQSSRMPEPPSMGRQTSGYAPSLGRSDSAYSGSGSHTLQREGSGTSMSRDRSYGASSSDGRVGNTAPLSIPSRPRGASGTSRQSPLSPDSGRSTPLAGTPRGERPVLPPRSERRSDT</sequence>
<evidence type="ECO:0000256" key="5">
    <source>
        <dbReference type="ARBA" id="ARBA00022483"/>
    </source>
</evidence>
<dbReference type="GO" id="GO:0030133">
    <property type="term" value="C:transport vesicle"/>
    <property type="evidence" value="ECO:0007669"/>
    <property type="project" value="UniProtKB-SubCell"/>
</dbReference>
<dbReference type="Gene3D" id="2.30.29.30">
    <property type="entry name" value="Pleckstrin-homology domain (PH domain)/Phosphotyrosine-binding domain (PTB)"/>
    <property type="match status" value="1"/>
</dbReference>
<keyword evidence="6" id="KW-0653">Protein transport</keyword>
<evidence type="ECO:0000313" key="16">
    <source>
        <dbReference type="Proteomes" id="UP001355207"/>
    </source>
</evidence>
<comment type="subunit">
    <text evidence="10">Component of the exocyst complex.</text>
</comment>
<evidence type="ECO:0000256" key="1">
    <source>
        <dbReference type="ARBA" id="ARBA00004398"/>
    </source>
</evidence>
<dbReference type="RefSeq" id="XP_066077883.1">
    <property type="nucleotide sequence ID" value="XM_066221786.1"/>
</dbReference>
<feature type="region of interest" description="Disordered" evidence="13">
    <location>
        <begin position="720"/>
        <end position="863"/>
    </location>
</feature>
<evidence type="ECO:0000256" key="10">
    <source>
        <dbReference type="ARBA" id="ARBA00065378"/>
    </source>
</evidence>
<dbReference type="PANTHER" id="PTHR21426">
    <property type="entry name" value="EXOCYST COMPLEX COMPONENT 8"/>
    <property type="match status" value="1"/>
</dbReference>
<evidence type="ECO:0000256" key="13">
    <source>
        <dbReference type="SAM" id="MobiDB-lite"/>
    </source>
</evidence>
<dbReference type="PANTHER" id="PTHR21426:SF12">
    <property type="entry name" value="EXOCYST COMPLEX COMPONENT 8"/>
    <property type="match status" value="1"/>
</dbReference>
<dbReference type="InterPro" id="IPR042560">
    <property type="entry name" value="Exo84_C_2"/>
</dbReference>
<keyword evidence="7 12" id="KW-0175">Coiled coil</keyword>
<dbReference type="EMBL" id="CP144105">
    <property type="protein sequence ID" value="WWC91120.1"/>
    <property type="molecule type" value="Genomic_DNA"/>
</dbReference>
<dbReference type="GO" id="GO:0015031">
    <property type="term" value="P:protein transport"/>
    <property type="evidence" value="ECO:0007669"/>
    <property type="project" value="UniProtKB-KW"/>
</dbReference>
<name>A0AAX4K0F4_9TREE</name>
<keyword evidence="16" id="KW-1185">Reference proteome</keyword>
<feature type="coiled-coil region" evidence="12">
    <location>
        <begin position="201"/>
        <end position="228"/>
    </location>
</feature>
<feature type="compositionally biased region" description="Basic and acidic residues" evidence="13">
    <location>
        <begin position="31"/>
        <end position="47"/>
    </location>
</feature>
<keyword evidence="8" id="KW-0968">Cytoplasmic vesicle</keyword>
<dbReference type="Gene3D" id="1.20.58.1220">
    <property type="entry name" value="Exo84p, C-terminal helical domain"/>
    <property type="match status" value="1"/>
</dbReference>
<organism evidence="15 16">
    <name type="scientific">Kwoniella dendrophila CBS 6074</name>
    <dbReference type="NCBI Taxonomy" id="1295534"/>
    <lineage>
        <taxon>Eukaryota</taxon>
        <taxon>Fungi</taxon>
        <taxon>Dikarya</taxon>
        <taxon>Basidiomycota</taxon>
        <taxon>Agaricomycotina</taxon>
        <taxon>Tremellomycetes</taxon>
        <taxon>Tremellales</taxon>
        <taxon>Cryptococcaceae</taxon>
        <taxon>Kwoniella</taxon>
    </lineage>
</organism>
<feature type="compositionally biased region" description="Polar residues" evidence="13">
    <location>
        <begin position="774"/>
        <end position="793"/>
    </location>
</feature>
<comment type="similarity">
    <text evidence="2">Belongs to the EXO84 family.</text>
</comment>
<comment type="subcellular location">
    <subcellularLocation>
        <location evidence="1">Cytoplasmic vesicle</location>
        <location evidence="1">Secretory vesicle</location>
    </subcellularLocation>
</comment>
<dbReference type="SUPFAM" id="SSF74788">
    <property type="entry name" value="Cullin repeat-like"/>
    <property type="match status" value="1"/>
</dbReference>
<evidence type="ECO:0000256" key="7">
    <source>
        <dbReference type="ARBA" id="ARBA00023054"/>
    </source>
</evidence>
<dbReference type="GO" id="GO:0006893">
    <property type="term" value="P:Golgi to plasma membrane transport"/>
    <property type="evidence" value="ECO:0007669"/>
    <property type="project" value="TreeGrafter"/>
</dbReference>
<dbReference type="InterPro" id="IPR032403">
    <property type="entry name" value="Exo84_C"/>
</dbReference>
<dbReference type="SUPFAM" id="SSF50729">
    <property type="entry name" value="PH domain-like"/>
    <property type="match status" value="1"/>
</dbReference>
<evidence type="ECO:0000259" key="14">
    <source>
        <dbReference type="Pfam" id="PF16528"/>
    </source>
</evidence>
<accession>A0AAX4K0F4</accession>